<dbReference type="EMBL" id="JAEKJA010000010">
    <property type="protein sequence ID" value="MBJ3776753.1"/>
    <property type="molecule type" value="Genomic_DNA"/>
</dbReference>
<accession>A0A934IQH6</accession>
<dbReference type="Gene3D" id="1.10.530.10">
    <property type="match status" value="1"/>
</dbReference>
<organism evidence="3 4">
    <name type="scientific">Acuticoccus mangrovi</name>
    <dbReference type="NCBI Taxonomy" id="2796142"/>
    <lineage>
        <taxon>Bacteria</taxon>
        <taxon>Pseudomonadati</taxon>
        <taxon>Pseudomonadota</taxon>
        <taxon>Alphaproteobacteria</taxon>
        <taxon>Hyphomicrobiales</taxon>
        <taxon>Amorphaceae</taxon>
        <taxon>Acuticoccus</taxon>
    </lineage>
</organism>
<dbReference type="SUPFAM" id="SSF53955">
    <property type="entry name" value="Lysozyme-like"/>
    <property type="match status" value="1"/>
</dbReference>
<evidence type="ECO:0000313" key="3">
    <source>
        <dbReference type="EMBL" id="MBJ3776753.1"/>
    </source>
</evidence>
<dbReference type="RefSeq" id="WP_198882642.1">
    <property type="nucleotide sequence ID" value="NZ_JAEKJA010000010.1"/>
</dbReference>
<evidence type="ECO:0000259" key="2">
    <source>
        <dbReference type="Pfam" id="PF19489"/>
    </source>
</evidence>
<protein>
    <submittedName>
        <fullName evidence="3">Transglycosylase SLT domain-containing protein</fullName>
    </submittedName>
</protein>
<dbReference type="Proteomes" id="UP000609531">
    <property type="component" value="Unassembled WGS sequence"/>
</dbReference>
<dbReference type="InterPro" id="IPR023346">
    <property type="entry name" value="Lysozyme-like_dom_sf"/>
</dbReference>
<dbReference type="InterPro" id="IPR045795">
    <property type="entry name" value="SLT_4"/>
</dbReference>
<comment type="caution">
    <text evidence="3">The sequence shown here is derived from an EMBL/GenBank/DDBJ whole genome shotgun (WGS) entry which is preliminary data.</text>
</comment>
<feature type="domain" description="Transglycosylase SLT" evidence="2">
    <location>
        <begin position="13"/>
        <end position="196"/>
    </location>
</feature>
<feature type="chain" id="PRO_5037896233" evidence="1">
    <location>
        <begin position="20"/>
        <end position="198"/>
    </location>
</feature>
<dbReference type="PROSITE" id="PS51257">
    <property type="entry name" value="PROKAR_LIPOPROTEIN"/>
    <property type="match status" value="1"/>
</dbReference>
<keyword evidence="1" id="KW-0732">Signal</keyword>
<reference evidence="3" key="1">
    <citation type="submission" date="2020-12" db="EMBL/GenBank/DDBJ databases">
        <title>Bacterial taxonomy.</title>
        <authorList>
            <person name="Pan X."/>
        </authorList>
    </citation>
    <scope>NUCLEOTIDE SEQUENCE</scope>
    <source>
        <strain evidence="3">B2012</strain>
    </source>
</reference>
<gene>
    <name evidence="3" type="ORF">JCR33_13690</name>
</gene>
<dbReference type="AlphaFoldDB" id="A0A934IQH6"/>
<sequence>MCTRWLTLPGIVAGLLLLAGCGSTPPTSINDVCSVFSQRSGMFDNWYADAKKAERKYGIPVHILMATMRVESGFQGNARPPRRKVMGFIPGKRQSTAYGYSQALNGTWAQYRKETGQSMARRGDFGSSVDFVGWYYAKTINLYGVPRDDAYSLYLSYRTGWSGYGRGSWQDDAGIRRTAARTANFAQSYQAQLADCRL</sequence>
<keyword evidence="4" id="KW-1185">Reference proteome</keyword>
<dbReference type="Pfam" id="PF19489">
    <property type="entry name" value="SLT_4"/>
    <property type="match status" value="1"/>
</dbReference>
<evidence type="ECO:0000256" key="1">
    <source>
        <dbReference type="SAM" id="SignalP"/>
    </source>
</evidence>
<proteinExistence type="predicted"/>
<feature type="signal peptide" evidence="1">
    <location>
        <begin position="1"/>
        <end position="19"/>
    </location>
</feature>
<name>A0A934IQH6_9HYPH</name>
<evidence type="ECO:0000313" key="4">
    <source>
        <dbReference type="Proteomes" id="UP000609531"/>
    </source>
</evidence>